<sequence length="530" mass="55745">MAKPSYTAEEAGAQIIRDGYSWGYTQGDPVAVSYAFRVDQPAYNNSSNVYGTFSPFNSVQIAAATTALELWSDAANITFVPEGTGSAPYGDSAAILFGNYSANDGAAAFAYLPSPSKTAGDDPEGDVWVNRYYGGFTPYDGNYANLAMIHEIGHAIGLGHPGDYDAMAGVSITYSNSAEYLQDTRQYTVMSYFSAGNTGADHGGIYASTPLMHDIVALQMLYGANYDTRSEGNVYGFNSNAGSAYRVATAQDQIIFSVWDGGGIDAFNFSGYASNQRIDLREESFSNVGNLTDNVSIAPGVTIENAVAGRGDDWVTGNDADNKLFGLAGNDILVGHDGDDFIQGHSGHDRLYGGLGEDRLVGSGGFDWLFGGADNDVLIGGYGSDVLQGGTGDDMLYGGTGNDRLFGGIGDDILVGGPQRDILVGGAGADVFDFNAIGHSRAGSQRDVITDFETGIDLIDLSSIDAKTGAGNHAFNWIGGQNFHGVKGEIHYKLVGEHALVEGDIDGDGKADLQIVVMNKSGLSDSDFLL</sequence>
<dbReference type="Pfam" id="PF08548">
    <property type="entry name" value="Peptidase_M10_C"/>
    <property type="match status" value="1"/>
</dbReference>
<evidence type="ECO:0000313" key="8">
    <source>
        <dbReference type="Proteomes" id="UP001597102"/>
    </source>
</evidence>
<feature type="domain" description="Peptidase metallopeptidase" evidence="6">
    <location>
        <begin position="39"/>
        <end position="208"/>
    </location>
</feature>
<proteinExistence type="inferred from homology"/>
<dbReference type="InterPro" id="IPR024079">
    <property type="entry name" value="MetalloPept_cat_dom_sf"/>
</dbReference>
<dbReference type="Gene3D" id="2.150.10.10">
    <property type="entry name" value="Serralysin-like metalloprotease, C-terminal"/>
    <property type="match status" value="2"/>
</dbReference>
<dbReference type="Proteomes" id="UP001597102">
    <property type="component" value="Unassembled WGS sequence"/>
</dbReference>
<evidence type="ECO:0000313" key="7">
    <source>
        <dbReference type="EMBL" id="MFD0987425.1"/>
    </source>
</evidence>
<evidence type="ECO:0000259" key="6">
    <source>
        <dbReference type="SMART" id="SM00235"/>
    </source>
</evidence>
<evidence type="ECO:0000256" key="5">
    <source>
        <dbReference type="ARBA" id="ARBA00022737"/>
    </source>
</evidence>
<keyword evidence="8" id="KW-1185">Reference proteome</keyword>
<dbReference type="InterPro" id="IPR013858">
    <property type="entry name" value="Peptidase_M10B_C"/>
</dbReference>
<comment type="cofactor">
    <cofactor evidence="1">
        <name>Ca(2+)</name>
        <dbReference type="ChEBI" id="CHEBI:29108"/>
    </cofactor>
</comment>
<dbReference type="Pfam" id="PF00353">
    <property type="entry name" value="HemolysinCabind"/>
    <property type="match status" value="2"/>
</dbReference>
<dbReference type="PRINTS" id="PR00313">
    <property type="entry name" value="CABNDNGRPT"/>
</dbReference>
<dbReference type="InterPro" id="IPR050557">
    <property type="entry name" value="RTX_toxin/Mannuronan_C5-epim"/>
</dbReference>
<evidence type="ECO:0000256" key="2">
    <source>
        <dbReference type="ARBA" id="ARBA00004613"/>
    </source>
</evidence>
<dbReference type="SUPFAM" id="SSF51120">
    <property type="entry name" value="beta-Roll"/>
    <property type="match status" value="2"/>
</dbReference>
<dbReference type="InterPro" id="IPR001343">
    <property type="entry name" value="Hemolysn_Ca-bd"/>
</dbReference>
<dbReference type="PANTHER" id="PTHR38340">
    <property type="entry name" value="S-LAYER PROTEIN"/>
    <property type="match status" value="1"/>
</dbReference>
<comment type="similarity">
    <text evidence="3">Belongs to the peptidase M10B family.</text>
</comment>
<keyword evidence="5" id="KW-0677">Repeat</keyword>
<dbReference type="SMART" id="SM00235">
    <property type="entry name" value="ZnMc"/>
    <property type="match status" value="1"/>
</dbReference>
<evidence type="ECO:0000256" key="1">
    <source>
        <dbReference type="ARBA" id="ARBA00001913"/>
    </source>
</evidence>
<name>A0ABW3JC25_9HYPH</name>
<accession>A0ABW3JC25</accession>
<reference evidence="8" key="1">
    <citation type="journal article" date="2019" name="Int. J. Syst. Evol. Microbiol.">
        <title>The Global Catalogue of Microorganisms (GCM) 10K type strain sequencing project: providing services to taxonomists for standard genome sequencing and annotation.</title>
        <authorList>
            <consortium name="The Broad Institute Genomics Platform"/>
            <consortium name="The Broad Institute Genome Sequencing Center for Infectious Disease"/>
            <person name="Wu L."/>
            <person name="Ma J."/>
        </authorList>
    </citation>
    <scope>NUCLEOTIDE SEQUENCE [LARGE SCALE GENOMIC DNA]</scope>
    <source>
        <strain evidence="8">CCUG 61697</strain>
    </source>
</reference>
<comment type="subcellular location">
    <subcellularLocation>
        <location evidence="2">Secreted</location>
    </subcellularLocation>
</comment>
<dbReference type="Gene3D" id="3.40.390.10">
    <property type="entry name" value="Collagenase (Catalytic Domain)"/>
    <property type="match status" value="1"/>
</dbReference>
<gene>
    <name evidence="7" type="ORF">ACFQ2F_09995</name>
</gene>
<dbReference type="InterPro" id="IPR011049">
    <property type="entry name" value="Serralysin-like_metalloprot_C"/>
</dbReference>
<dbReference type="SUPFAM" id="SSF55486">
    <property type="entry name" value="Metalloproteases ('zincins'), catalytic domain"/>
    <property type="match status" value="1"/>
</dbReference>
<dbReference type="PROSITE" id="PS00330">
    <property type="entry name" value="HEMOLYSIN_CALCIUM"/>
    <property type="match status" value="4"/>
</dbReference>
<dbReference type="CDD" id="cd04277">
    <property type="entry name" value="ZnMc_serralysin_like"/>
    <property type="match status" value="1"/>
</dbReference>
<dbReference type="InterPro" id="IPR006026">
    <property type="entry name" value="Peptidase_Metallo"/>
</dbReference>
<keyword evidence="4" id="KW-0964">Secreted</keyword>
<evidence type="ECO:0000256" key="3">
    <source>
        <dbReference type="ARBA" id="ARBA00009490"/>
    </source>
</evidence>
<evidence type="ECO:0000256" key="4">
    <source>
        <dbReference type="ARBA" id="ARBA00022525"/>
    </source>
</evidence>
<dbReference type="PANTHER" id="PTHR38340:SF1">
    <property type="entry name" value="S-LAYER PROTEIN"/>
    <property type="match status" value="1"/>
</dbReference>
<dbReference type="InterPro" id="IPR034033">
    <property type="entry name" value="Serralysin-like"/>
</dbReference>
<dbReference type="EMBL" id="JBHTJO010000001">
    <property type="protein sequence ID" value="MFD0987425.1"/>
    <property type="molecule type" value="Genomic_DNA"/>
</dbReference>
<dbReference type="RefSeq" id="WP_379089381.1">
    <property type="nucleotide sequence ID" value="NZ_JBHTJO010000001.1"/>
</dbReference>
<comment type="caution">
    <text evidence="7">The sequence shown here is derived from an EMBL/GenBank/DDBJ whole genome shotgun (WGS) entry which is preliminary data.</text>
</comment>
<protein>
    <submittedName>
        <fullName evidence="7">M10 family metallopeptidase C-terminal domain-containing protein</fullName>
    </submittedName>
</protein>
<organism evidence="7 8">
    <name type="scientific">Methyloligella solikamskensis</name>
    <dbReference type="NCBI Taxonomy" id="1177756"/>
    <lineage>
        <taxon>Bacteria</taxon>
        <taxon>Pseudomonadati</taxon>
        <taxon>Pseudomonadota</taxon>
        <taxon>Alphaproteobacteria</taxon>
        <taxon>Hyphomicrobiales</taxon>
        <taxon>Hyphomicrobiaceae</taxon>
        <taxon>Methyloligella</taxon>
    </lineage>
</organism>
<dbReference type="InterPro" id="IPR018511">
    <property type="entry name" value="Hemolysin-typ_Ca-bd_CS"/>
</dbReference>